<dbReference type="KEGG" id="mic:Mic7113_4056"/>
<proteinExistence type="predicted"/>
<dbReference type="AlphaFoldDB" id="K9WIX8"/>
<reference evidence="1 2" key="1">
    <citation type="submission" date="2012-06" db="EMBL/GenBank/DDBJ databases">
        <title>Finished chromosome of genome of Microcoleus sp. PCC 7113.</title>
        <authorList>
            <consortium name="US DOE Joint Genome Institute"/>
            <person name="Gugger M."/>
            <person name="Coursin T."/>
            <person name="Rippka R."/>
            <person name="Tandeau De Marsac N."/>
            <person name="Huntemann M."/>
            <person name="Wei C.-L."/>
            <person name="Han J."/>
            <person name="Detter J.C."/>
            <person name="Han C."/>
            <person name="Tapia R."/>
            <person name="Chen A."/>
            <person name="Kyrpides N."/>
            <person name="Mavromatis K."/>
            <person name="Markowitz V."/>
            <person name="Szeto E."/>
            <person name="Ivanova N."/>
            <person name="Pagani I."/>
            <person name="Pati A."/>
            <person name="Goodwin L."/>
            <person name="Nordberg H.P."/>
            <person name="Cantor M.N."/>
            <person name="Hua S.X."/>
            <person name="Woyke T."/>
            <person name="Kerfeld C.A."/>
        </authorList>
    </citation>
    <scope>NUCLEOTIDE SEQUENCE [LARGE SCALE GENOMIC DNA]</scope>
    <source>
        <strain evidence="1 2">PCC 7113</strain>
    </source>
</reference>
<evidence type="ECO:0000313" key="1">
    <source>
        <dbReference type="EMBL" id="AFZ19761.1"/>
    </source>
</evidence>
<sequence>MTQTLETYQTPILETTHQSFITTPIYPDCNNITEKLRTVIAKLERQDIGWLDILTAMANIAAEQENDDHIAERLEATALSLKRNRKIRRDL</sequence>
<protein>
    <submittedName>
        <fullName evidence="1">Uncharacterized protein</fullName>
    </submittedName>
</protein>
<dbReference type="EMBL" id="CP003630">
    <property type="protein sequence ID" value="AFZ19761.1"/>
    <property type="molecule type" value="Genomic_DNA"/>
</dbReference>
<organism evidence="1 2">
    <name type="scientific">Allocoleopsis franciscana PCC 7113</name>
    <dbReference type="NCBI Taxonomy" id="1173027"/>
    <lineage>
        <taxon>Bacteria</taxon>
        <taxon>Bacillati</taxon>
        <taxon>Cyanobacteriota</taxon>
        <taxon>Cyanophyceae</taxon>
        <taxon>Coleofasciculales</taxon>
        <taxon>Coleofasciculaceae</taxon>
        <taxon>Allocoleopsis</taxon>
        <taxon>Allocoleopsis franciscana</taxon>
    </lineage>
</organism>
<dbReference type="RefSeq" id="WP_015183897.1">
    <property type="nucleotide sequence ID" value="NC_019738.1"/>
</dbReference>
<keyword evidence="2" id="KW-1185">Reference proteome</keyword>
<name>K9WIX8_9CYAN</name>
<dbReference type="Proteomes" id="UP000010471">
    <property type="component" value="Chromosome"/>
</dbReference>
<gene>
    <name evidence="1" type="ORF">Mic7113_4056</name>
</gene>
<accession>K9WIX8</accession>
<evidence type="ECO:0000313" key="2">
    <source>
        <dbReference type="Proteomes" id="UP000010471"/>
    </source>
</evidence>
<dbReference type="HOGENOM" id="CLU_2423646_0_0_3"/>